<protein>
    <submittedName>
        <fullName evidence="1">Fem-like protein associated to methicillin resistance</fullName>
    </submittedName>
</protein>
<keyword evidence="2" id="KW-1185">Reference proteome</keyword>
<reference evidence="1 2" key="1">
    <citation type="journal article" date="2013" name="J. Mol. Microbiol. Biotechnol.">
        <title>Analysis of the Complete Genomes of Acholeplasma brassicae , A. palmae and A. laidlawii and Their Comparison to the Obligate Parasites from ' Candidatus Phytoplasma'.</title>
        <authorList>
            <person name="Kube M."/>
            <person name="Siewert C."/>
            <person name="Migdoll A.M."/>
            <person name="Duduk B."/>
            <person name="Holz S."/>
            <person name="Rabus R."/>
            <person name="Seemuller E."/>
            <person name="Mitrovic J."/>
            <person name="Muller I."/>
            <person name="Buttner C."/>
            <person name="Reinhardt R."/>
        </authorList>
    </citation>
    <scope>NUCLEOTIDE SEQUENCE [LARGE SCALE GENOMIC DNA]</scope>
    <source>
        <strain evidence="2">0502</strain>
    </source>
</reference>
<evidence type="ECO:0000313" key="1">
    <source>
        <dbReference type="EMBL" id="CCV65141.1"/>
    </source>
</evidence>
<dbReference type="Proteomes" id="UP000032737">
    <property type="component" value="Chromosome"/>
</dbReference>
<organism evidence="1 2">
    <name type="scientific">Acholeplasma brassicae</name>
    <dbReference type="NCBI Taxonomy" id="61635"/>
    <lineage>
        <taxon>Bacteria</taxon>
        <taxon>Bacillati</taxon>
        <taxon>Mycoplasmatota</taxon>
        <taxon>Mollicutes</taxon>
        <taxon>Acholeplasmatales</taxon>
        <taxon>Acholeplasmataceae</taxon>
        <taxon>Acholeplasma</taxon>
    </lineage>
</organism>
<dbReference type="RefSeq" id="WP_030004009.1">
    <property type="nucleotide sequence ID" value="NC_022549.1"/>
</dbReference>
<dbReference type="HOGENOM" id="CLU_1286427_0_0_14"/>
<dbReference type="Gene3D" id="3.40.630.30">
    <property type="match status" value="1"/>
</dbReference>
<proteinExistence type="predicted"/>
<name>U4KM98_9MOLU</name>
<dbReference type="AlphaFoldDB" id="U4KM98"/>
<gene>
    <name evidence="1" type="ORF">BN85301200</name>
</gene>
<dbReference type="SUPFAM" id="SSF55729">
    <property type="entry name" value="Acyl-CoA N-acyltransferases (Nat)"/>
    <property type="match status" value="2"/>
</dbReference>
<accession>U4KM98</accession>
<dbReference type="InterPro" id="IPR050644">
    <property type="entry name" value="PG_Glycine_Bridge_Synth"/>
</dbReference>
<dbReference type="EMBL" id="FO681348">
    <property type="protein sequence ID" value="CCV65141.1"/>
    <property type="molecule type" value="Genomic_DNA"/>
</dbReference>
<dbReference type="InterPro" id="IPR016181">
    <property type="entry name" value="Acyl_CoA_acyltransferase"/>
</dbReference>
<dbReference type="PANTHER" id="PTHR36174:SF1">
    <property type="entry name" value="LIPID II:GLYCINE GLYCYLTRANSFERASE"/>
    <property type="match status" value="1"/>
</dbReference>
<dbReference type="KEGG" id="abra:BN85301200"/>
<evidence type="ECO:0000313" key="2">
    <source>
        <dbReference type="Proteomes" id="UP000032737"/>
    </source>
</evidence>
<dbReference type="STRING" id="61635.BN85301200"/>
<sequence length="213" mass="25090">MAVKTLLKVEYDLYNQLIIKSKQKTVFQTIPYLESLVKLGYSFEILGYFVLGELKYALPVQKKKIPFVNRFYYAIPYGIISEAETVDRDVLNQFIKRLKQKGWIINLSLQEKQEIPKFSHPTYHTTLMIDLNETLDLIFDSFSKTHRNCTRKAIKEGVSVRMSRDLNDIDLFIYIYESMLDEKSFDGIKPSLVRDIMAKLIESNFRFFCHCKL</sequence>
<dbReference type="PANTHER" id="PTHR36174">
    <property type="entry name" value="LIPID II:GLYCINE GLYCYLTRANSFERASE"/>
    <property type="match status" value="1"/>
</dbReference>